<organism evidence="1 2">
    <name type="scientific">Paragonimus heterotremus</name>
    <dbReference type="NCBI Taxonomy" id="100268"/>
    <lineage>
        <taxon>Eukaryota</taxon>
        <taxon>Metazoa</taxon>
        <taxon>Spiralia</taxon>
        <taxon>Lophotrochozoa</taxon>
        <taxon>Platyhelminthes</taxon>
        <taxon>Trematoda</taxon>
        <taxon>Digenea</taxon>
        <taxon>Plagiorchiida</taxon>
        <taxon>Troglotremata</taxon>
        <taxon>Troglotrematidae</taxon>
        <taxon>Paragonimus</taxon>
    </lineage>
</organism>
<reference evidence="1" key="1">
    <citation type="submission" date="2019-05" db="EMBL/GenBank/DDBJ databases">
        <title>Annotation for the trematode Paragonimus heterotremus.</title>
        <authorList>
            <person name="Choi Y.-J."/>
        </authorList>
    </citation>
    <scope>NUCLEOTIDE SEQUENCE</scope>
    <source>
        <strain evidence="1">LC</strain>
    </source>
</reference>
<feature type="non-terminal residue" evidence="1">
    <location>
        <position position="223"/>
    </location>
</feature>
<keyword evidence="2" id="KW-1185">Reference proteome</keyword>
<name>A0A8J4WL73_9TREM</name>
<comment type="caution">
    <text evidence="1">The sequence shown here is derived from an EMBL/GenBank/DDBJ whole genome shotgun (WGS) entry which is preliminary data.</text>
</comment>
<sequence>MIPVECKRNIYKRFCMGLRNRGLRNKFILKPSKGLWVALIQARGCEALERLDEKRAADESICLAISQNSLNPKPFPSQNRLAVPTGEECWYCLRFDRRAQSYGHNPLICACPRKGESVIASAEALSLVISPEIVVIMEHSSVKDSINKEAVMFLVGTGASCYFVRTQLADKITRHRRAPVKSMVSLAANGTEIRIASSLSARVQLGAFSREHQFLACPNLQWE</sequence>
<accession>A0A8J4WL73</accession>
<evidence type="ECO:0000313" key="1">
    <source>
        <dbReference type="EMBL" id="KAF5406191.1"/>
    </source>
</evidence>
<proteinExistence type="predicted"/>
<protein>
    <submittedName>
        <fullName evidence="1">Uncharacterized protein</fullName>
    </submittedName>
</protein>
<dbReference type="EMBL" id="LUCH01000071">
    <property type="protein sequence ID" value="KAF5406191.1"/>
    <property type="molecule type" value="Genomic_DNA"/>
</dbReference>
<dbReference type="AlphaFoldDB" id="A0A8J4WL73"/>
<gene>
    <name evidence="1" type="ORF">PHET_00301</name>
</gene>
<dbReference type="OrthoDB" id="10056424at2759"/>
<dbReference type="Proteomes" id="UP000748531">
    <property type="component" value="Unassembled WGS sequence"/>
</dbReference>
<evidence type="ECO:0000313" key="2">
    <source>
        <dbReference type="Proteomes" id="UP000748531"/>
    </source>
</evidence>